<feature type="transmembrane region" description="Helical" evidence="8">
    <location>
        <begin position="109"/>
        <end position="130"/>
    </location>
</feature>
<keyword evidence="5 8" id="KW-1133">Transmembrane helix</keyword>
<keyword evidence="2" id="KW-1003">Cell membrane</keyword>
<comment type="cofactor">
    <cofactor evidence="7">
        <name>Mg(2+)</name>
        <dbReference type="ChEBI" id="CHEBI:18420"/>
    </cofactor>
</comment>
<evidence type="ECO:0000256" key="4">
    <source>
        <dbReference type="ARBA" id="ARBA00022692"/>
    </source>
</evidence>
<dbReference type="HOGENOM" id="CLU_023982_2_4_0"/>
<dbReference type="PANTHER" id="PTHR22926">
    <property type="entry name" value="PHOSPHO-N-ACETYLMURAMOYL-PENTAPEPTIDE-TRANSFERASE"/>
    <property type="match status" value="1"/>
</dbReference>
<keyword evidence="3 9" id="KW-0808">Transferase</keyword>
<accession>B0VJS5</accession>
<evidence type="ECO:0000256" key="8">
    <source>
        <dbReference type="SAM" id="Phobius"/>
    </source>
</evidence>
<dbReference type="OrthoDB" id="9783652at2"/>
<dbReference type="PROSITE" id="PS01348">
    <property type="entry name" value="MRAY_2"/>
    <property type="match status" value="1"/>
</dbReference>
<dbReference type="eggNOG" id="COG0472">
    <property type="taxonomic scope" value="Bacteria"/>
</dbReference>
<feature type="transmembrane region" description="Helical" evidence="8">
    <location>
        <begin position="6"/>
        <end position="27"/>
    </location>
</feature>
<feature type="transmembrane region" description="Helical" evidence="8">
    <location>
        <begin position="322"/>
        <end position="342"/>
    </location>
</feature>
<evidence type="ECO:0000313" key="10">
    <source>
        <dbReference type="Proteomes" id="UP000002019"/>
    </source>
</evidence>
<dbReference type="STRING" id="459349.CLOAM0636"/>
<evidence type="ECO:0000256" key="3">
    <source>
        <dbReference type="ARBA" id="ARBA00022679"/>
    </source>
</evidence>
<comment type="subcellular location">
    <subcellularLocation>
        <location evidence="1">Cell membrane</location>
        <topology evidence="1">Multi-pass membrane protein</topology>
    </subcellularLocation>
</comment>
<feature type="transmembrane region" description="Helical" evidence="8">
    <location>
        <begin position="48"/>
        <end position="68"/>
    </location>
</feature>
<dbReference type="GO" id="GO:0044038">
    <property type="term" value="P:cell wall macromolecule biosynthetic process"/>
    <property type="evidence" value="ECO:0007669"/>
    <property type="project" value="TreeGrafter"/>
</dbReference>
<keyword evidence="6 8" id="KW-0472">Membrane</keyword>
<dbReference type="GO" id="GO:0071555">
    <property type="term" value="P:cell wall organization"/>
    <property type="evidence" value="ECO:0007669"/>
    <property type="project" value="TreeGrafter"/>
</dbReference>
<dbReference type="RefSeq" id="WP_015424381.1">
    <property type="nucleotide sequence ID" value="NC_020449.1"/>
</dbReference>
<feature type="transmembrane region" description="Helical" evidence="8">
    <location>
        <begin position="222"/>
        <end position="240"/>
    </location>
</feature>
<feature type="transmembrane region" description="Helical" evidence="8">
    <location>
        <begin position="246"/>
        <end position="267"/>
    </location>
</feature>
<dbReference type="PANTHER" id="PTHR22926:SF3">
    <property type="entry name" value="UNDECAPRENYL-PHOSPHATE ALPHA-N-ACETYLGLUCOSAMINYL 1-PHOSPHATE TRANSFERASE"/>
    <property type="match status" value="1"/>
</dbReference>
<protein>
    <submittedName>
        <fullName evidence="9">UDP-N-acetylmuramyl pentapeptide phosphotransferase/UDP-N-acetylglucosamine-1-phosphate transferase</fullName>
        <ecNumber evidence="9">2.7.8.13</ecNumber>
    </submittedName>
</protein>
<name>B0VJS5_CLOAI</name>
<dbReference type="GO" id="GO:0016780">
    <property type="term" value="F:phosphotransferase activity, for other substituted phosphate groups"/>
    <property type="evidence" value="ECO:0007669"/>
    <property type="project" value="InterPro"/>
</dbReference>
<keyword evidence="7" id="KW-0460">Magnesium</keyword>
<proteinExistence type="predicted"/>
<evidence type="ECO:0000256" key="2">
    <source>
        <dbReference type="ARBA" id="ARBA00022475"/>
    </source>
</evidence>
<dbReference type="GO" id="GO:0046872">
    <property type="term" value="F:metal ion binding"/>
    <property type="evidence" value="ECO:0007669"/>
    <property type="project" value="UniProtKB-KW"/>
</dbReference>
<organism evidence="9 10">
    <name type="scientific">Cloacimonas acidaminovorans (strain Evry)</name>
    <dbReference type="NCBI Taxonomy" id="459349"/>
    <lineage>
        <taxon>Bacteria</taxon>
        <taxon>Pseudomonadati</taxon>
        <taxon>Candidatus Cloacimonadota</taxon>
        <taxon>Candidatus Cloacimonadia</taxon>
        <taxon>Candidatus Cloacimonadales</taxon>
        <taxon>Candidatus Cloacimonadaceae</taxon>
        <taxon>Candidatus Cloacimonas</taxon>
    </lineage>
</organism>
<evidence type="ECO:0000256" key="6">
    <source>
        <dbReference type="ARBA" id="ARBA00023136"/>
    </source>
</evidence>
<dbReference type="GO" id="GO:0005886">
    <property type="term" value="C:plasma membrane"/>
    <property type="evidence" value="ECO:0007669"/>
    <property type="project" value="UniProtKB-SubCell"/>
</dbReference>
<dbReference type="InterPro" id="IPR018480">
    <property type="entry name" value="PNAcMuramoyl-5peptid_Trfase_CS"/>
</dbReference>
<dbReference type="Proteomes" id="UP000002019">
    <property type="component" value="Chromosome"/>
</dbReference>
<dbReference type="AlphaFoldDB" id="B0VJS5"/>
<dbReference type="GO" id="GO:0009103">
    <property type="term" value="P:lipopolysaccharide biosynthetic process"/>
    <property type="evidence" value="ECO:0007669"/>
    <property type="project" value="TreeGrafter"/>
</dbReference>
<feature type="transmembrane region" description="Helical" evidence="8">
    <location>
        <begin position="296"/>
        <end position="316"/>
    </location>
</feature>
<evidence type="ECO:0000256" key="7">
    <source>
        <dbReference type="PIRSR" id="PIRSR600715-1"/>
    </source>
</evidence>
<dbReference type="EC" id="2.7.8.13" evidence="9"/>
<evidence type="ECO:0000256" key="5">
    <source>
        <dbReference type="ARBA" id="ARBA00022989"/>
    </source>
</evidence>
<sequence>MINIYLLIIIEAVLIHLCTHLLFPLNWKISKKLKLIAYPSERKIHKIPIPEAGGLCFALPIILAQATFGLFSGNTEMGKMLLELSGVGFLALCFGVWDDRFESPPPYKLVWQICLGVIMYLFGYRVLYLTNPFGEHFILGWLSFPVTVLWYLIVINAINFIDGLDGLACGITIIVSAVLIVIGIKEQNELVITISSFLLAGNLAFLRYNFYPAKIFMGETGALFIGLNIAAISTAGTSQYKGITSITLMVPLAVMAVPLIDFVLAVFRRLHYRDMFHSDKEHIHHTMLDIGFSQRAIAIIIYLVTLLFGLIAIGFSFSSKKIVFSLLLGLFALMVVIAYLIMRQERKK</sequence>
<dbReference type="InterPro" id="IPR000715">
    <property type="entry name" value="Glycosyl_transferase_4"/>
</dbReference>
<dbReference type="EMBL" id="CU466930">
    <property type="protein sequence ID" value="CAO80521.1"/>
    <property type="molecule type" value="Genomic_DNA"/>
</dbReference>
<feature type="transmembrane region" description="Helical" evidence="8">
    <location>
        <begin position="190"/>
        <end position="210"/>
    </location>
</feature>
<feature type="transmembrane region" description="Helical" evidence="8">
    <location>
        <begin position="136"/>
        <end position="154"/>
    </location>
</feature>
<dbReference type="CDD" id="cd06853">
    <property type="entry name" value="GT_WecA_like"/>
    <property type="match status" value="1"/>
</dbReference>
<keyword evidence="4 8" id="KW-0812">Transmembrane</keyword>
<feature type="binding site" evidence="7">
    <location>
        <position position="159"/>
    </location>
    <ligand>
        <name>Mg(2+)</name>
        <dbReference type="ChEBI" id="CHEBI:18420"/>
    </ligand>
</feature>
<keyword evidence="10" id="KW-1185">Reference proteome</keyword>
<evidence type="ECO:0000313" key="9">
    <source>
        <dbReference type="EMBL" id="CAO80521.1"/>
    </source>
</evidence>
<gene>
    <name evidence="9" type="ordered locus">CLOAM0636</name>
</gene>
<reference evidence="9 10" key="1">
    <citation type="journal article" date="2008" name="J. Bacteriol.">
        <title>'Candidatus Cloacamonas acidaminovorans': genome sequence reconstruction provides a first glimpse of a new bacterial division.</title>
        <authorList>
            <person name="Pelletier E."/>
            <person name="Kreimeyer A."/>
            <person name="Bocs S."/>
            <person name="Rouy Z."/>
            <person name="Gyapay G."/>
            <person name="Chouari R."/>
            <person name="Riviere D."/>
            <person name="Ganesan A."/>
            <person name="Daegelen P."/>
            <person name="Sghir A."/>
            <person name="Cohen G.N."/>
            <person name="Medigue C."/>
            <person name="Weissenbach J."/>
            <person name="Le Paslier D."/>
        </authorList>
    </citation>
    <scope>NUCLEOTIDE SEQUENCE [LARGE SCALE GENOMIC DNA]</scope>
    <source>
        <strain evidence="10">Evry</strain>
    </source>
</reference>
<feature type="transmembrane region" description="Helical" evidence="8">
    <location>
        <begin position="166"/>
        <end position="184"/>
    </location>
</feature>
<dbReference type="Pfam" id="PF00953">
    <property type="entry name" value="Glycos_transf_4"/>
    <property type="match status" value="1"/>
</dbReference>
<feature type="transmembrane region" description="Helical" evidence="8">
    <location>
        <begin position="80"/>
        <end position="97"/>
    </location>
</feature>
<dbReference type="KEGG" id="caci:CLOAM0636"/>
<evidence type="ECO:0000256" key="1">
    <source>
        <dbReference type="ARBA" id="ARBA00004651"/>
    </source>
</evidence>
<keyword evidence="7" id="KW-0479">Metal-binding</keyword>